<name>A0A2P2P830_RHIMU</name>
<accession>A0A2P2P830</accession>
<organism evidence="1">
    <name type="scientific">Rhizophora mucronata</name>
    <name type="common">Asiatic mangrove</name>
    <dbReference type="NCBI Taxonomy" id="61149"/>
    <lineage>
        <taxon>Eukaryota</taxon>
        <taxon>Viridiplantae</taxon>
        <taxon>Streptophyta</taxon>
        <taxon>Embryophyta</taxon>
        <taxon>Tracheophyta</taxon>
        <taxon>Spermatophyta</taxon>
        <taxon>Magnoliopsida</taxon>
        <taxon>eudicotyledons</taxon>
        <taxon>Gunneridae</taxon>
        <taxon>Pentapetalae</taxon>
        <taxon>rosids</taxon>
        <taxon>fabids</taxon>
        <taxon>Malpighiales</taxon>
        <taxon>Rhizophoraceae</taxon>
        <taxon>Rhizophora</taxon>
    </lineage>
</organism>
<evidence type="ECO:0000313" key="1">
    <source>
        <dbReference type="EMBL" id="MBX50849.1"/>
    </source>
</evidence>
<reference evidence="1" key="1">
    <citation type="submission" date="2018-02" db="EMBL/GenBank/DDBJ databases">
        <title>Rhizophora mucronata_Transcriptome.</title>
        <authorList>
            <person name="Meera S.P."/>
            <person name="Sreeshan A."/>
            <person name="Augustine A."/>
        </authorList>
    </citation>
    <scope>NUCLEOTIDE SEQUENCE</scope>
    <source>
        <tissue evidence="1">Leaf</tissue>
    </source>
</reference>
<sequence length="33" mass="3792">MITRETAVQITEKKGNTITTQNTAMSRKLWLNL</sequence>
<proteinExistence type="predicted"/>
<dbReference type="EMBL" id="GGEC01070365">
    <property type="protein sequence ID" value="MBX50849.1"/>
    <property type="molecule type" value="Transcribed_RNA"/>
</dbReference>
<protein>
    <submittedName>
        <fullName evidence="1">Uncharacterized protein</fullName>
    </submittedName>
</protein>
<dbReference type="AlphaFoldDB" id="A0A2P2P830"/>